<evidence type="ECO:0000259" key="4">
    <source>
        <dbReference type="PROSITE" id="PS51194"/>
    </source>
</evidence>
<dbReference type="GO" id="GO:0016787">
    <property type="term" value="F:hydrolase activity"/>
    <property type="evidence" value="ECO:0007669"/>
    <property type="project" value="UniProtKB-KW"/>
</dbReference>
<dbReference type="PROSITE" id="PS51194">
    <property type="entry name" value="HELICASE_CTER"/>
    <property type="match status" value="1"/>
</dbReference>
<dbReference type="RefSeq" id="WP_139607247.1">
    <property type="nucleotide sequence ID" value="NZ_VDCQ01000090.1"/>
</dbReference>
<dbReference type="Gene3D" id="3.40.50.300">
    <property type="entry name" value="P-loop containing nucleotide triphosphate hydrolases"/>
    <property type="match status" value="1"/>
</dbReference>
<dbReference type="AlphaFoldDB" id="A0A5C4SWQ1"/>
<dbReference type="CDD" id="cd18012">
    <property type="entry name" value="DEXQc_arch_SWI2_SNF2"/>
    <property type="match status" value="1"/>
</dbReference>
<dbReference type="PANTHER" id="PTHR10799">
    <property type="entry name" value="SNF2/RAD54 HELICASE FAMILY"/>
    <property type="match status" value="1"/>
</dbReference>
<dbReference type="InterPro" id="IPR027417">
    <property type="entry name" value="P-loop_NTPase"/>
</dbReference>
<dbReference type="InterPro" id="IPR049730">
    <property type="entry name" value="SNF2/RAD54-like_C"/>
</dbReference>
<dbReference type="InterPro" id="IPR014001">
    <property type="entry name" value="Helicase_ATP-bd"/>
</dbReference>
<name>A0A5C4SWQ1_9BACL</name>
<feature type="domain" description="Helicase C-terminal" evidence="4">
    <location>
        <begin position="810"/>
        <end position="971"/>
    </location>
</feature>
<sequence length="988" mass="112164">MIASGTMTVEASIRPDGQFFVWATAKDGRVDALTLKHQLFGWHEASFYGTTIPTAEMDRRSGLLLTPAMAAELLGSPAALMHSDFSWGSRCSSLQRIAITLIDCLRQGQYMPSYSKWLAGQWGWKAIVPKENRATYEEACRMAATDGLDDPDRWLDHILQDWIRNDARIEEAWTRAAGDHPILPSAEHLSQMNTYHRHSSEDDESYVMDEEEWLVAIGWKSDEVPFRTCLRLTEPEIDSDWRLDIVLQHKETPSYVIEYEAGRLGEPDYMPADWAPFLPDCAERHIRKWLRLVPWLGEGERRVSILTDEQAWTFMSEASLRLVQAGEIVLLPSWWEQVKGIKPSLKAVMKSSVGGPGQSLFGLEQIMQFDWKVAVGDMQLSEEQFRLLASKNKRLIQFQGQWIQLDPALLKQVQQMMKRVGKNGLSFRDVLEMHLLGADDDPAAGMDGVSDSGAREQSAVVSSQEESELLDAPLRIEVELNEHLSGLIGQLSHNGHIPRVESPASFQGKLRNYQAEGSSWLHFLRRFGLGGCLADDMGLGKTVQWIVYLLHVKETDKPDAPALLICPTSVLGNWQKELERFAPSLNVYLHYGSGRAKGEEFEVHARKYDLVLTSYALANLDETELSGVTWSSLCLDEAQNIKNVYTKQAAAVRSLQARHRVALTGTPIENRLTELWSIYDYMNPGYLGNLPSFTRRYVNPIEKTNDAVLIGEVQRLVRPFLLRRVKTDTAIQLDLPDKNESKAYVNLTAEQGSLYENIVQELFDKIEKLSAMERRGLILATLTRLKQLCNHPAMLLKETGKLPAVERSNKLVRLLEMIQELREEGDRCLVFTQFVETGHMLHDLLERECGQPVFFLHGGVPKASRDRMVESFQDSKREDHSGIFILSLKAGGTGLNLTGANHVFHFDRWWNPAVENQATDRAFRIGQTKNVQVHKFVTLGTLEERIDAMIDRKQGLNEQIVGGENWITELSTNELKELFRLRKEWIES</sequence>
<dbReference type="Pfam" id="PF12419">
    <property type="entry name" value="DUF3670"/>
    <property type="match status" value="1"/>
</dbReference>
<dbReference type="InterPro" id="IPR000330">
    <property type="entry name" value="SNF2_N"/>
</dbReference>
<accession>A0A5C4SWQ1</accession>
<comment type="caution">
    <text evidence="5">The sequence shown here is derived from an EMBL/GenBank/DDBJ whole genome shotgun (WGS) entry which is preliminary data.</text>
</comment>
<dbReference type="EMBL" id="VDCQ01000090">
    <property type="protein sequence ID" value="TNJ59751.1"/>
    <property type="molecule type" value="Genomic_DNA"/>
</dbReference>
<feature type="domain" description="Helicase ATP-binding" evidence="3">
    <location>
        <begin position="522"/>
        <end position="685"/>
    </location>
</feature>
<dbReference type="GO" id="GO:0004386">
    <property type="term" value="F:helicase activity"/>
    <property type="evidence" value="ECO:0007669"/>
    <property type="project" value="UniProtKB-KW"/>
</dbReference>
<protein>
    <submittedName>
        <fullName evidence="5">DEAD/DEAH box helicase</fullName>
    </submittedName>
</protein>
<reference evidence="5 6" key="1">
    <citation type="submission" date="2019-05" db="EMBL/GenBank/DDBJ databases">
        <title>We sequenced the genome of Paenibacillus hemerocallicola KCTC 33185 for further insight into its adaptation and study the phylogeny of Paenibacillus.</title>
        <authorList>
            <person name="Narsing Rao M.P."/>
        </authorList>
    </citation>
    <scope>NUCLEOTIDE SEQUENCE [LARGE SCALE GENOMIC DNA]</scope>
    <source>
        <strain evidence="5 6">KCTC 33185</strain>
    </source>
</reference>
<dbReference type="SMART" id="SM00490">
    <property type="entry name" value="HELICc"/>
    <property type="match status" value="1"/>
</dbReference>
<evidence type="ECO:0000259" key="3">
    <source>
        <dbReference type="PROSITE" id="PS51192"/>
    </source>
</evidence>
<keyword evidence="5" id="KW-0067">ATP-binding</keyword>
<evidence type="ECO:0000256" key="2">
    <source>
        <dbReference type="SAM" id="MobiDB-lite"/>
    </source>
</evidence>
<dbReference type="SUPFAM" id="SSF52540">
    <property type="entry name" value="P-loop containing nucleoside triphosphate hydrolases"/>
    <property type="match status" value="2"/>
</dbReference>
<dbReference type="Pfam" id="PF00176">
    <property type="entry name" value="SNF2-rel_dom"/>
    <property type="match status" value="1"/>
</dbReference>
<dbReference type="FunFam" id="3.40.50.300:FF:000533">
    <property type="entry name" value="Helicase, Snf2 family"/>
    <property type="match status" value="1"/>
</dbReference>
<evidence type="ECO:0000256" key="1">
    <source>
        <dbReference type="ARBA" id="ARBA00022801"/>
    </source>
</evidence>
<dbReference type="CDD" id="cd18793">
    <property type="entry name" value="SF2_C_SNF"/>
    <property type="match status" value="1"/>
</dbReference>
<keyword evidence="1" id="KW-0378">Hydrolase</keyword>
<keyword evidence="5" id="KW-0347">Helicase</keyword>
<dbReference type="SMART" id="SM00487">
    <property type="entry name" value="DEXDc"/>
    <property type="match status" value="1"/>
</dbReference>
<dbReference type="GO" id="GO:0005524">
    <property type="term" value="F:ATP binding"/>
    <property type="evidence" value="ECO:0007669"/>
    <property type="project" value="InterPro"/>
</dbReference>
<organism evidence="5 6">
    <name type="scientific">Paenibacillus hemerocallicola</name>
    <dbReference type="NCBI Taxonomy" id="1172614"/>
    <lineage>
        <taxon>Bacteria</taxon>
        <taxon>Bacillati</taxon>
        <taxon>Bacillota</taxon>
        <taxon>Bacilli</taxon>
        <taxon>Bacillales</taxon>
        <taxon>Paenibacillaceae</taxon>
        <taxon>Paenibacillus</taxon>
    </lineage>
</organism>
<dbReference type="InterPro" id="IPR001650">
    <property type="entry name" value="Helicase_C-like"/>
</dbReference>
<dbReference type="OrthoDB" id="9760715at2"/>
<dbReference type="Pfam" id="PF00271">
    <property type="entry name" value="Helicase_C"/>
    <property type="match status" value="1"/>
</dbReference>
<dbReference type="Gene3D" id="3.40.50.10810">
    <property type="entry name" value="Tandem AAA-ATPase domain"/>
    <property type="match status" value="1"/>
</dbReference>
<gene>
    <name evidence="5" type="ORF">FE784_36890</name>
</gene>
<dbReference type="InterPro" id="IPR038718">
    <property type="entry name" value="SNF2-like_sf"/>
</dbReference>
<dbReference type="PROSITE" id="PS51192">
    <property type="entry name" value="HELICASE_ATP_BIND_1"/>
    <property type="match status" value="1"/>
</dbReference>
<proteinExistence type="predicted"/>
<feature type="region of interest" description="Disordered" evidence="2">
    <location>
        <begin position="442"/>
        <end position="466"/>
    </location>
</feature>
<keyword evidence="5" id="KW-0547">Nucleotide-binding</keyword>
<keyword evidence="6" id="KW-1185">Reference proteome</keyword>
<dbReference type="Proteomes" id="UP000307943">
    <property type="component" value="Unassembled WGS sequence"/>
</dbReference>
<evidence type="ECO:0000313" key="6">
    <source>
        <dbReference type="Proteomes" id="UP000307943"/>
    </source>
</evidence>
<dbReference type="InterPro" id="IPR022138">
    <property type="entry name" value="DUF3670"/>
</dbReference>
<evidence type="ECO:0000313" key="5">
    <source>
        <dbReference type="EMBL" id="TNJ59751.1"/>
    </source>
</evidence>